<dbReference type="PANTHER" id="PTHR15663:SF4">
    <property type="entry name" value="COMM DOMAIN-CONTAINING PROTEIN 9"/>
    <property type="match status" value="1"/>
</dbReference>
<dbReference type="Pfam" id="PF07258">
    <property type="entry name" value="COMM_domain"/>
    <property type="match status" value="1"/>
</dbReference>
<gene>
    <name evidence="2" type="ORF">BSP0115_LOCUS18603</name>
</gene>
<proteinExistence type="predicted"/>
<dbReference type="InterPro" id="IPR017920">
    <property type="entry name" value="COMM"/>
</dbReference>
<evidence type="ECO:0000313" key="2">
    <source>
        <dbReference type="EMBL" id="CAD8925339.1"/>
    </source>
</evidence>
<reference evidence="2" key="1">
    <citation type="submission" date="2021-01" db="EMBL/GenBank/DDBJ databases">
        <authorList>
            <person name="Corre E."/>
            <person name="Pelletier E."/>
            <person name="Niang G."/>
            <person name="Scheremetjew M."/>
            <person name="Finn R."/>
            <person name="Kale V."/>
            <person name="Holt S."/>
            <person name="Cochrane G."/>
            <person name="Meng A."/>
            <person name="Brown T."/>
            <person name="Cohen L."/>
        </authorList>
    </citation>
    <scope>NUCLEOTIDE SEQUENCE</scope>
    <source>
        <strain evidence="2">Ms1</strain>
    </source>
</reference>
<dbReference type="PANTHER" id="PTHR15663">
    <property type="entry name" value="COMM DOMAIN-CONTAINING PROTEIN 9"/>
    <property type="match status" value="1"/>
</dbReference>
<organism evidence="2">
    <name type="scientific">Bicosoecida sp. CB-2014</name>
    <dbReference type="NCBI Taxonomy" id="1486930"/>
    <lineage>
        <taxon>Eukaryota</taxon>
        <taxon>Sar</taxon>
        <taxon>Stramenopiles</taxon>
        <taxon>Bigyra</taxon>
        <taxon>Opalozoa</taxon>
        <taxon>Bicosoecida</taxon>
    </lineage>
</organism>
<evidence type="ECO:0000259" key="1">
    <source>
        <dbReference type="PROSITE" id="PS51269"/>
    </source>
</evidence>
<dbReference type="InterPro" id="IPR037360">
    <property type="entry name" value="COMMD9"/>
</dbReference>
<dbReference type="AlphaFoldDB" id="A0A7S1CQ85"/>
<accession>A0A7S1CQ85</accession>
<protein>
    <recommendedName>
        <fullName evidence="1">COMM domain-containing protein</fullName>
    </recommendedName>
</protein>
<dbReference type="EMBL" id="HBFS01027759">
    <property type="protein sequence ID" value="CAD8925339.1"/>
    <property type="molecule type" value="Transcribed_RNA"/>
</dbReference>
<sequence length="192" mass="20734">MAQHPLAALMGASSPDDVKRFFGAVYRHRADLSTIDVDGIASKFSVEPEAAVQMIEAGRDVVEDAMYKAGPGASGADLARVTPDRLDARLRTLIGNVLAEALPVWRAAAVESRVALPRLVDFDWRVDVKTASDAVTRMAVPTLLVDFKVEGQPTERGVMPDTHTVNLEMSREALGTMLAGLHRIADTLSQIK</sequence>
<dbReference type="PROSITE" id="PS51269">
    <property type="entry name" value="COMM"/>
    <property type="match status" value="1"/>
</dbReference>
<name>A0A7S1CQ85_9STRA</name>
<feature type="domain" description="COMM" evidence="1">
    <location>
        <begin position="118"/>
        <end position="192"/>
    </location>
</feature>